<evidence type="ECO:0000313" key="3">
    <source>
        <dbReference type="EMBL" id="SAF20167.1"/>
    </source>
</evidence>
<accession>A0A0P8IIV9</accession>
<evidence type="ECO:0000313" key="4">
    <source>
        <dbReference type="Proteomes" id="UP000076205"/>
    </source>
</evidence>
<geneLocation type="plasmid" evidence="1">
    <name>pMTY11043_IncHI2</name>
</geneLocation>
<evidence type="ECO:0000313" key="2">
    <source>
        <dbReference type="EMBL" id="CZY45677.1"/>
    </source>
</evidence>
<dbReference type="AlphaFoldDB" id="A0A0D7KY71"/>
<reference evidence="4 5" key="1">
    <citation type="submission" date="2016-03" db="EMBL/GenBank/DDBJ databases">
        <authorList>
            <consortium name="Pathogen Informatics"/>
        </authorList>
    </citation>
    <scope>NUCLEOTIDE SEQUENCE [LARGE SCALE GENOMIC DNA]</scope>
    <source>
        <strain evidence="4">e1424</strain>
        <strain evidence="2">E1424</strain>
        <strain evidence="5">e552</strain>
        <strain evidence="3">E552</strain>
    </source>
</reference>
<evidence type="ECO:0000313" key="1">
    <source>
        <dbReference type="EMBL" id="BBA26185.1"/>
    </source>
</evidence>
<accession>A0A155G2G5</accession>
<sequence length="53" mass="6296">MSVILWWLTYFFNAASEYLISTRQMSCRFIKSTNPGLFLKLLSSSDLLRRNYI</sequence>
<dbReference type="Proteomes" id="UP000076205">
    <property type="component" value="Unassembled WGS sequence"/>
</dbReference>
<dbReference type="Proteomes" id="UP000077295">
    <property type="component" value="Unassembled WGS sequence"/>
</dbReference>
<accession>A0A0D7KY71</accession>
<organism evidence="1">
    <name type="scientific">Enterobacter hormaechei</name>
    <dbReference type="NCBI Taxonomy" id="158836"/>
    <lineage>
        <taxon>Bacteria</taxon>
        <taxon>Pseudomonadati</taxon>
        <taxon>Pseudomonadota</taxon>
        <taxon>Gammaproteobacteria</taxon>
        <taxon>Enterobacterales</taxon>
        <taxon>Enterobacteriaceae</taxon>
        <taxon>Enterobacter</taxon>
        <taxon>Enterobacter cloacae complex</taxon>
    </lineage>
</organism>
<evidence type="ECO:0000313" key="5">
    <source>
        <dbReference type="Proteomes" id="UP000077295"/>
    </source>
</evidence>
<reference evidence="1" key="2">
    <citation type="journal article" date="2018" name="Antimicrob. Agents Chemother.">
        <title>Molecular Characterization of IMP-1-Producing Enterobacter cloacae Complex Isolates in Tokyo.</title>
        <authorList>
            <person name="Aoki K."/>
            <person name="Harada S."/>
            <person name="Yahara K."/>
            <person name="Ishii Y."/>
            <person name="Motooka D."/>
            <person name="Nakamura S."/>
            <person name="Akeda Y."/>
            <person name="Iida T."/>
            <person name="Tomono K."/>
            <person name="Iwata S."/>
            <person name="Moriya K."/>
            <person name="Tateda K."/>
        </authorList>
    </citation>
    <scope>NUCLEOTIDE SEQUENCE</scope>
    <source>
        <strain evidence="1">TUM11043</strain>
        <plasmid evidence="1">pMTY11043_IncHI2</plasmid>
    </source>
</reference>
<name>A0A0D7KY71_9ENTR</name>
<accession>A0A332P1D2</accession>
<dbReference type="EMBL" id="FKEV01000024">
    <property type="protein sequence ID" value="SAF20167.1"/>
    <property type="molecule type" value="Genomic_DNA"/>
</dbReference>
<gene>
    <name evidence="3" type="ORF">SAMEA2273187_04465</name>
    <name evidence="2" type="ORF">SAMEA2273352_05020</name>
    <name evidence="1" type="ORF">TUM11043_00347</name>
</gene>
<proteinExistence type="predicted"/>
<dbReference type="EMBL" id="AP018352">
    <property type="protein sequence ID" value="BBA26185.1"/>
    <property type="molecule type" value="Genomic_DNA"/>
</dbReference>
<protein>
    <submittedName>
        <fullName evidence="1">Uncharacterized protein</fullName>
    </submittedName>
</protein>
<keyword evidence="1" id="KW-0614">Plasmid</keyword>
<dbReference type="EMBL" id="FJYW01000023">
    <property type="protein sequence ID" value="CZY45677.1"/>
    <property type="molecule type" value="Genomic_DNA"/>
</dbReference>
<accession>A0A286NZP0</accession>